<dbReference type="RefSeq" id="WP_123667151.1">
    <property type="nucleotide sequence ID" value="NZ_RJKE01000001.1"/>
</dbReference>
<dbReference type="OrthoDB" id="5187023at2"/>
<evidence type="ECO:0000313" key="2">
    <source>
        <dbReference type="EMBL" id="ROO87927.1"/>
    </source>
</evidence>
<dbReference type="Gene3D" id="3.30.450.30">
    <property type="entry name" value="Dynein light chain 2a, cytoplasmic"/>
    <property type="match status" value="1"/>
</dbReference>
<dbReference type="Pfam" id="PF03259">
    <property type="entry name" value="Robl_LC7"/>
    <property type="match status" value="1"/>
</dbReference>
<dbReference type="InterPro" id="IPR053141">
    <property type="entry name" value="Mycobact_SerProt_Inhib_Rv3364c"/>
</dbReference>
<name>A0A3N1D312_9ACTN</name>
<dbReference type="PANTHER" id="PTHR36222">
    <property type="entry name" value="SERINE PROTEASE INHIBITOR RV3364C"/>
    <property type="match status" value="1"/>
</dbReference>
<sequence length="128" mass="13556">METLNWLLNDLTQRVDEIRSALVLSSDGLPLARSADLSAESAERLSATASAFQSLARGVGQDYGGGAVLQTVIEMESAFFFVTAAGRGACFAVLADADADVGLVAFEMTLMVKRVGPHLSVNPRLNPR</sequence>
<proteinExistence type="predicted"/>
<evidence type="ECO:0000313" key="3">
    <source>
        <dbReference type="Proteomes" id="UP000272400"/>
    </source>
</evidence>
<gene>
    <name evidence="2" type="ORF">EDD29_5575</name>
</gene>
<evidence type="ECO:0000259" key="1">
    <source>
        <dbReference type="SMART" id="SM00960"/>
    </source>
</evidence>
<protein>
    <submittedName>
        <fullName evidence="2">Putative regulator of Ras-like GTPase activity (Roadblock/LC7/MglB family)</fullName>
    </submittedName>
</protein>
<accession>A0A3N1D312</accession>
<dbReference type="SUPFAM" id="SSF103196">
    <property type="entry name" value="Roadblock/LC7 domain"/>
    <property type="match status" value="1"/>
</dbReference>
<organism evidence="2 3">
    <name type="scientific">Actinocorallia herbida</name>
    <dbReference type="NCBI Taxonomy" id="58109"/>
    <lineage>
        <taxon>Bacteria</taxon>
        <taxon>Bacillati</taxon>
        <taxon>Actinomycetota</taxon>
        <taxon>Actinomycetes</taxon>
        <taxon>Streptosporangiales</taxon>
        <taxon>Thermomonosporaceae</taxon>
        <taxon>Actinocorallia</taxon>
    </lineage>
</organism>
<dbReference type="InterPro" id="IPR004942">
    <property type="entry name" value="Roadblock/LAMTOR2_dom"/>
</dbReference>
<dbReference type="PANTHER" id="PTHR36222:SF1">
    <property type="entry name" value="SERINE PROTEASE INHIBITOR RV3364C"/>
    <property type="match status" value="1"/>
</dbReference>
<dbReference type="AlphaFoldDB" id="A0A3N1D312"/>
<dbReference type="SMART" id="SM00960">
    <property type="entry name" value="Robl_LC7"/>
    <property type="match status" value="1"/>
</dbReference>
<reference evidence="2 3" key="1">
    <citation type="submission" date="2018-11" db="EMBL/GenBank/DDBJ databases">
        <title>Sequencing the genomes of 1000 actinobacteria strains.</title>
        <authorList>
            <person name="Klenk H.-P."/>
        </authorList>
    </citation>
    <scope>NUCLEOTIDE SEQUENCE [LARGE SCALE GENOMIC DNA]</scope>
    <source>
        <strain evidence="2 3">DSM 44254</strain>
    </source>
</reference>
<comment type="caution">
    <text evidence="2">The sequence shown here is derived from an EMBL/GenBank/DDBJ whole genome shotgun (WGS) entry which is preliminary data.</text>
</comment>
<keyword evidence="3" id="KW-1185">Reference proteome</keyword>
<dbReference type="EMBL" id="RJKE01000001">
    <property type="protein sequence ID" value="ROO87927.1"/>
    <property type="molecule type" value="Genomic_DNA"/>
</dbReference>
<dbReference type="Proteomes" id="UP000272400">
    <property type="component" value="Unassembled WGS sequence"/>
</dbReference>
<feature type="domain" description="Roadblock/LAMTOR2" evidence="1">
    <location>
        <begin position="5"/>
        <end position="95"/>
    </location>
</feature>